<dbReference type="STRING" id="428126.CLOSPI_02055"/>
<proteinExistence type="predicted"/>
<evidence type="ECO:0000313" key="3">
    <source>
        <dbReference type="Proteomes" id="UP000004910"/>
    </source>
</evidence>
<dbReference type="EMBL" id="ABIK02000014">
    <property type="protein sequence ID" value="EDS74471.1"/>
    <property type="molecule type" value="Genomic_DNA"/>
</dbReference>
<keyword evidence="3" id="KW-1185">Reference proteome</keyword>
<dbReference type="Proteomes" id="UP000004910">
    <property type="component" value="Unassembled WGS sequence"/>
</dbReference>
<reference evidence="2" key="1">
    <citation type="submission" date="2008-02" db="EMBL/GenBank/DDBJ databases">
        <authorList>
            <person name="Fulton L."/>
            <person name="Clifton S."/>
            <person name="Fulton B."/>
            <person name="Xu J."/>
            <person name="Minx P."/>
            <person name="Pepin K.H."/>
            <person name="Johnson M."/>
            <person name="Thiruvilangam P."/>
            <person name="Bhonagiri V."/>
            <person name="Nash W.E."/>
            <person name="Mardis E.R."/>
            <person name="Wilson R.K."/>
        </authorList>
    </citation>
    <scope>NUCLEOTIDE SEQUENCE [LARGE SCALE GENOMIC DNA]</scope>
    <source>
        <strain evidence="2">DSM 1552</strain>
    </source>
</reference>
<gene>
    <name evidence="2" type="ORF">CLOSPI_02055</name>
</gene>
<name>B1C487_9FIRM</name>
<evidence type="ECO:0000313" key="2">
    <source>
        <dbReference type="EMBL" id="EDS74471.1"/>
    </source>
</evidence>
<evidence type="ECO:0000256" key="1">
    <source>
        <dbReference type="SAM" id="MobiDB-lite"/>
    </source>
</evidence>
<dbReference type="HOGENOM" id="CLU_3231927_0_0_9"/>
<reference evidence="2" key="2">
    <citation type="submission" date="2014-06" db="EMBL/GenBank/DDBJ databases">
        <title>Draft genome sequence of Clostridium spiroforme (DSM 1552).</title>
        <authorList>
            <person name="Sudarsanam P."/>
            <person name="Ley R."/>
            <person name="Guruge J."/>
            <person name="Turnbaugh P.J."/>
            <person name="Mahowald M."/>
            <person name="Liep D."/>
            <person name="Gordon J."/>
        </authorList>
    </citation>
    <scope>NUCLEOTIDE SEQUENCE</scope>
    <source>
        <strain evidence="2">DSM 1552</strain>
    </source>
</reference>
<protein>
    <submittedName>
        <fullName evidence="2">Uncharacterized protein</fullName>
    </submittedName>
</protein>
<sequence>MNRHGLSDRKPWFPKGTGWTGHVPQTCFGQTVPFGKGTPLGVP</sequence>
<dbReference type="AlphaFoldDB" id="B1C487"/>
<feature type="region of interest" description="Disordered" evidence="1">
    <location>
        <begin position="1"/>
        <end position="20"/>
    </location>
</feature>
<organism evidence="2 3">
    <name type="scientific">Thomasclavelia spiroformis DSM 1552</name>
    <dbReference type="NCBI Taxonomy" id="428126"/>
    <lineage>
        <taxon>Bacteria</taxon>
        <taxon>Bacillati</taxon>
        <taxon>Bacillota</taxon>
        <taxon>Erysipelotrichia</taxon>
        <taxon>Erysipelotrichales</taxon>
        <taxon>Coprobacillaceae</taxon>
        <taxon>Thomasclavelia</taxon>
    </lineage>
</organism>
<comment type="caution">
    <text evidence="2">The sequence shown here is derived from an EMBL/GenBank/DDBJ whole genome shotgun (WGS) entry which is preliminary data.</text>
</comment>
<feature type="compositionally biased region" description="Basic and acidic residues" evidence="1">
    <location>
        <begin position="1"/>
        <end position="11"/>
    </location>
</feature>
<accession>B1C487</accession>